<dbReference type="Pfam" id="PF09532">
    <property type="entry name" value="FDF"/>
    <property type="match status" value="1"/>
</dbReference>
<feature type="compositionally biased region" description="Gly residues" evidence="3">
    <location>
        <begin position="213"/>
        <end position="237"/>
    </location>
</feature>
<feature type="domain" description="DFDF" evidence="4">
    <location>
        <begin position="96"/>
        <end position="132"/>
    </location>
</feature>
<feature type="short sequence motif" description="FFD box" evidence="1">
    <location>
        <begin position="164"/>
        <end position="179"/>
    </location>
</feature>
<feature type="domain" description="TFG box profile" evidence="6">
    <location>
        <begin position="186"/>
        <end position="206"/>
    </location>
</feature>
<proteinExistence type="predicted"/>
<sequence>MGWVVFRELVVSDVESQRWGLVCELYQLLLPPCLNSIYPLSFCAFGIKSASYQDVRGLDVRVSNVGSWGSEFIPIFLNGAPFQGRHGYRGRGRGTGGSRPVTKFTEDFDFMAMNEKFKKDEVWGHLGKGNKSQSRDKEVDGKVSDEDDYEDEDDAELPKFEVKPIYNKDDFFDSLSCNALDHDSHNGRTRFSEQMKIDTETFGDFPRHRGGRGGRGPNRGGRGRGPYYGRGYGYVGRGRGRAMPSRGP</sequence>
<name>A0A438ED46_VITVI</name>
<evidence type="ECO:0000256" key="2">
    <source>
        <dbReference type="PROSITE-ProRule" id="PRU00869"/>
    </source>
</evidence>
<dbReference type="Proteomes" id="UP000288805">
    <property type="component" value="Unassembled WGS sequence"/>
</dbReference>
<dbReference type="PANTHER" id="PTHR13586:SF0">
    <property type="entry name" value="TRAILER HITCH, ISOFORM H"/>
    <property type="match status" value="1"/>
</dbReference>
<evidence type="ECO:0000259" key="4">
    <source>
        <dbReference type="PROSITE" id="PS51512"/>
    </source>
</evidence>
<dbReference type="InterPro" id="IPR025762">
    <property type="entry name" value="DFDF"/>
</dbReference>
<dbReference type="InterPro" id="IPR019050">
    <property type="entry name" value="FDF_dom"/>
</dbReference>
<comment type="caution">
    <text evidence="7">The sequence shown here is derived from an EMBL/GenBank/DDBJ whole genome shotgun (WGS) entry which is preliminary data.</text>
</comment>
<dbReference type="SMART" id="SM01199">
    <property type="entry name" value="FDF"/>
    <property type="match status" value="1"/>
</dbReference>
<dbReference type="InterPro" id="IPR025768">
    <property type="entry name" value="TFG_box"/>
</dbReference>
<dbReference type="PANTHER" id="PTHR13586">
    <property type="entry name" value="SCD6 PROTEIN-RELATED"/>
    <property type="match status" value="1"/>
</dbReference>
<accession>A0A438ED46</accession>
<dbReference type="PROSITE" id="PS51513">
    <property type="entry name" value="FFD"/>
    <property type="match status" value="1"/>
</dbReference>
<feature type="region of interest" description="Disordered" evidence="3">
    <location>
        <begin position="201"/>
        <end position="248"/>
    </location>
</feature>
<feature type="short sequence motif" description="TFG box" evidence="2">
    <location>
        <begin position="186"/>
        <end position="206"/>
    </location>
</feature>
<evidence type="ECO:0000256" key="3">
    <source>
        <dbReference type="SAM" id="MobiDB-lite"/>
    </source>
</evidence>
<feature type="domain" description="FFD box profile" evidence="5">
    <location>
        <begin position="164"/>
        <end position="179"/>
    </location>
</feature>
<protein>
    <submittedName>
        <fullName evidence="7">Protein decapping 5</fullName>
    </submittedName>
</protein>
<dbReference type="PROSITE" id="PS51536">
    <property type="entry name" value="TFG"/>
    <property type="match status" value="1"/>
</dbReference>
<dbReference type="InterPro" id="IPR025761">
    <property type="entry name" value="FFD_box"/>
</dbReference>
<evidence type="ECO:0000259" key="5">
    <source>
        <dbReference type="PROSITE" id="PS51513"/>
    </source>
</evidence>
<feature type="region of interest" description="Disordered" evidence="3">
    <location>
        <begin position="125"/>
        <end position="156"/>
    </location>
</feature>
<evidence type="ECO:0000259" key="6">
    <source>
        <dbReference type="PROSITE" id="PS51536"/>
    </source>
</evidence>
<feature type="compositionally biased region" description="Acidic residues" evidence="3">
    <location>
        <begin position="145"/>
        <end position="155"/>
    </location>
</feature>
<organism evidence="7 8">
    <name type="scientific">Vitis vinifera</name>
    <name type="common">Grape</name>
    <dbReference type="NCBI Taxonomy" id="29760"/>
    <lineage>
        <taxon>Eukaryota</taxon>
        <taxon>Viridiplantae</taxon>
        <taxon>Streptophyta</taxon>
        <taxon>Embryophyta</taxon>
        <taxon>Tracheophyta</taxon>
        <taxon>Spermatophyta</taxon>
        <taxon>Magnoliopsida</taxon>
        <taxon>eudicotyledons</taxon>
        <taxon>Gunneridae</taxon>
        <taxon>Pentapetalae</taxon>
        <taxon>rosids</taxon>
        <taxon>Vitales</taxon>
        <taxon>Vitaceae</taxon>
        <taxon>Viteae</taxon>
        <taxon>Vitis</taxon>
    </lineage>
</organism>
<dbReference type="EMBL" id="QGNW01001324">
    <property type="protein sequence ID" value="RVW45569.1"/>
    <property type="molecule type" value="Genomic_DNA"/>
</dbReference>
<evidence type="ECO:0000313" key="8">
    <source>
        <dbReference type="Proteomes" id="UP000288805"/>
    </source>
</evidence>
<dbReference type="AlphaFoldDB" id="A0A438ED46"/>
<feature type="compositionally biased region" description="Basic and acidic residues" evidence="3">
    <location>
        <begin position="133"/>
        <end position="144"/>
    </location>
</feature>
<dbReference type="PROSITE" id="PS51512">
    <property type="entry name" value="DFDF"/>
    <property type="match status" value="1"/>
</dbReference>
<gene>
    <name evidence="7" type="primary">DCP5_3</name>
    <name evidence="7" type="ORF">CK203_092116</name>
</gene>
<evidence type="ECO:0000313" key="7">
    <source>
        <dbReference type="EMBL" id="RVW45569.1"/>
    </source>
</evidence>
<reference evidence="7 8" key="1">
    <citation type="journal article" date="2018" name="PLoS Genet.">
        <title>Population sequencing reveals clonal diversity and ancestral inbreeding in the grapevine cultivar Chardonnay.</title>
        <authorList>
            <person name="Roach M.J."/>
            <person name="Johnson D.L."/>
            <person name="Bohlmann J."/>
            <person name="van Vuuren H.J."/>
            <person name="Jones S.J."/>
            <person name="Pretorius I.S."/>
            <person name="Schmidt S.A."/>
            <person name="Borneman A.R."/>
        </authorList>
    </citation>
    <scope>NUCLEOTIDE SEQUENCE [LARGE SCALE GENOMIC DNA]</scope>
    <source>
        <strain evidence="8">cv. Chardonnay</strain>
        <tissue evidence="7">Leaf</tissue>
    </source>
</reference>
<evidence type="ECO:0000256" key="1">
    <source>
        <dbReference type="PROSITE-ProRule" id="PRU00846"/>
    </source>
</evidence>
<dbReference type="OrthoDB" id="21539at2759"/>